<accession>A0ABV2CV47</accession>
<evidence type="ECO:0008006" key="4">
    <source>
        <dbReference type="Google" id="ProtNLM"/>
    </source>
</evidence>
<keyword evidence="1" id="KW-0732">Signal</keyword>
<proteinExistence type="predicted"/>
<comment type="caution">
    <text evidence="2">The sequence shown here is derived from an EMBL/GenBank/DDBJ whole genome shotgun (WGS) entry which is preliminary data.</text>
</comment>
<feature type="chain" id="PRO_5045964317" description="BACON domain-containing protein" evidence="1">
    <location>
        <begin position="19"/>
        <end position="427"/>
    </location>
</feature>
<evidence type="ECO:0000256" key="1">
    <source>
        <dbReference type="SAM" id="SignalP"/>
    </source>
</evidence>
<reference evidence="2 3" key="1">
    <citation type="submission" date="2024-07" db="EMBL/GenBank/DDBJ databases">
        <title>Uliginosibacterium paludis KCTC:42655.</title>
        <authorList>
            <person name="Kim M.K."/>
        </authorList>
    </citation>
    <scope>NUCLEOTIDE SEQUENCE [LARGE SCALE GENOMIC DNA]</scope>
    <source>
        <strain evidence="2 3">KCTC 42655</strain>
    </source>
</reference>
<dbReference type="RefSeq" id="WP_345929921.1">
    <property type="nucleotide sequence ID" value="NZ_JBDIVF010000013.1"/>
</dbReference>
<evidence type="ECO:0000313" key="2">
    <source>
        <dbReference type="EMBL" id="MET1491799.1"/>
    </source>
</evidence>
<evidence type="ECO:0000313" key="3">
    <source>
        <dbReference type="Proteomes" id="UP001548590"/>
    </source>
</evidence>
<name>A0ABV2CV47_9RHOO</name>
<keyword evidence="3" id="KW-1185">Reference proteome</keyword>
<gene>
    <name evidence="2" type="ORF">ABVT11_18315</name>
</gene>
<dbReference type="PROSITE" id="PS51257">
    <property type="entry name" value="PROKAR_LIPOPROTEIN"/>
    <property type="match status" value="1"/>
</dbReference>
<dbReference type="EMBL" id="JBEWLZ010000016">
    <property type="protein sequence ID" value="MET1491799.1"/>
    <property type="molecule type" value="Genomic_DNA"/>
</dbReference>
<protein>
    <recommendedName>
        <fullName evidence="4">BACON domain-containing protein</fullName>
    </recommendedName>
</protein>
<sequence>MWGILRLCLAVMVSIVLAACGGGGGGGGSSGGQADSNKSSGDFTLSASSLSFTAANAASLVASQMVSMSNIGSSVANVVVLIPQEAASWLSVTVAPGASYATVTVKPAGLSAGTRSTTVRVSSTDAAYNTLVSKDVTVTLTVGSTASSSSSSSVPAIVAWNSYDGTMDPASYGALHLAGGRLGSFTQIDGSIADTLPASASSSSVSSSSSTSSSASSSSSSASTAYFMDYMTINGDGTLRLDSSVAALNRSLIRGVNSSVQNPTYPRSLTFLARVLPVAGTTYDVNTRLAEFELAFGSSRVVLVLRGDANSGNVRLQTPQNGGSDLVAQLDMSQPHIFQVTVALTDASSGTINVYADGNPVPIIGPFTSSALYPTYVVGQDHIQFGDNRNVAFRSDLDWMIWTDTGAWTPAQMKGKLPSGLGVTTGY</sequence>
<organism evidence="2 3">
    <name type="scientific">Uliginosibacterium paludis</name>
    <dbReference type="NCBI Taxonomy" id="1615952"/>
    <lineage>
        <taxon>Bacteria</taxon>
        <taxon>Pseudomonadati</taxon>
        <taxon>Pseudomonadota</taxon>
        <taxon>Betaproteobacteria</taxon>
        <taxon>Rhodocyclales</taxon>
        <taxon>Zoogloeaceae</taxon>
        <taxon>Uliginosibacterium</taxon>
    </lineage>
</organism>
<feature type="signal peptide" evidence="1">
    <location>
        <begin position="1"/>
        <end position="18"/>
    </location>
</feature>
<dbReference type="Proteomes" id="UP001548590">
    <property type="component" value="Unassembled WGS sequence"/>
</dbReference>